<keyword evidence="2" id="KW-1185">Reference proteome</keyword>
<evidence type="ECO:0000313" key="1">
    <source>
        <dbReference type="EMBL" id="MDR7279583.1"/>
    </source>
</evidence>
<evidence type="ECO:0000313" key="2">
    <source>
        <dbReference type="Proteomes" id="UP001183643"/>
    </source>
</evidence>
<name>A0AAE4CCW6_9ACTN</name>
<accession>A0AAE4CCW6</accession>
<dbReference type="Proteomes" id="UP001183643">
    <property type="component" value="Unassembled WGS sequence"/>
</dbReference>
<dbReference type="AlphaFoldDB" id="A0AAE4CCW6"/>
<organism evidence="1 2">
    <name type="scientific">Catenuloplanes atrovinosus</name>
    <dbReference type="NCBI Taxonomy" id="137266"/>
    <lineage>
        <taxon>Bacteria</taxon>
        <taxon>Bacillati</taxon>
        <taxon>Actinomycetota</taxon>
        <taxon>Actinomycetes</taxon>
        <taxon>Micromonosporales</taxon>
        <taxon>Micromonosporaceae</taxon>
        <taxon>Catenuloplanes</taxon>
    </lineage>
</organism>
<dbReference type="RefSeq" id="WP_310373474.1">
    <property type="nucleotide sequence ID" value="NZ_JAVDYB010000001.1"/>
</dbReference>
<sequence>MGTYLGSATLFASDGTAQTVKHTSIRTRRDAGTGVVTWTGTLDLSDGEIADLLLPSGEGTLRLPDGTEASVRVSAGGAFTGTATQPA</sequence>
<dbReference type="EMBL" id="JAVDYB010000001">
    <property type="protein sequence ID" value="MDR7279583.1"/>
    <property type="molecule type" value="Genomic_DNA"/>
</dbReference>
<protein>
    <submittedName>
        <fullName evidence="1">Uncharacterized protein</fullName>
    </submittedName>
</protein>
<gene>
    <name evidence="1" type="ORF">J2S41_006361</name>
</gene>
<proteinExistence type="predicted"/>
<reference evidence="1" key="1">
    <citation type="submission" date="2023-07" db="EMBL/GenBank/DDBJ databases">
        <title>Sequencing the genomes of 1000 actinobacteria strains.</title>
        <authorList>
            <person name="Klenk H.-P."/>
        </authorList>
    </citation>
    <scope>NUCLEOTIDE SEQUENCE</scope>
    <source>
        <strain evidence="1">DSM 44707</strain>
    </source>
</reference>
<comment type="caution">
    <text evidence="1">The sequence shown here is derived from an EMBL/GenBank/DDBJ whole genome shotgun (WGS) entry which is preliminary data.</text>
</comment>